<accession>A0A0R2FPD3</accession>
<name>A0A0R2FPD3_9LACO</name>
<evidence type="ECO:0000313" key="5">
    <source>
        <dbReference type="Proteomes" id="UP000051442"/>
    </source>
</evidence>
<dbReference type="STRING" id="1423804.FD14_GL000059"/>
<gene>
    <name evidence="4" type="ORF">FD14_GL000059</name>
</gene>
<evidence type="ECO:0000313" key="4">
    <source>
        <dbReference type="EMBL" id="KRN26826.1"/>
    </source>
</evidence>
<dbReference type="AlphaFoldDB" id="A0A0R2FPD3"/>
<feature type="domain" description="PepSY" evidence="3">
    <location>
        <begin position="145"/>
        <end position="203"/>
    </location>
</feature>
<protein>
    <recommendedName>
        <fullName evidence="3">PepSY domain-containing protein</fullName>
    </recommendedName>
</protein>
<feature type="domain" description="PepSY" evidence="3">
    <location>
        <begin position="61"/>
        <end position="119"/>
    </location>
</feature>
<evidence type="ECO:0000259" key="3">
    <source>
        <dbReference type="Pfam" id="PF03413"/>
    </source>
</evidence>
<proteinExistence type="predicted"/>
<dbReference type="Gene3D" id="3.10.450.40">
    <property type="match status" value="2"/>
</dbReference>
<dbReference type="Proteomes" id="UP000051442">
    <property type="component" value="Unassembled WGS sequence"/>
</dbReference>
<feature type="region of interest" description="Disordered" evidence="1">
    <location>
        <begin position="22"/>
        <end position="58"/>
    </location>
</feature>
<dbReference type="InterPro" id="IPR025711">
    <property type="entry name" value="PepSY"/>
</dbReference>
<dbReference type="EMBL" id="AYZM01000006">
    <property type="protein sequence ID" value="KRN26826.1"/>
    <property type="molecule type" value="Genomic_DNA"/>
</dbReference>
<sequence>MKAKLMLALLLSLTLAGCSANNASKSDDQSSQATSSSQSASSPSSSTSSQSTTTTDVTKVKVSAATAIKRYQQVFPNSDITGLSLEKQLGDYQYEVEGVDDSKEYSLNLNAKTATVTDKKSEALDTDEANGVERKAEALNLDHLISVSKAVQNARSKAKGQAATEISLEREAGQTYWDIQFENQGQETSVKVNAQSGKVLAVEQDD</sequence>
<comment type="caution">
    <text evidence="4">The sequence shown here is derived from an EMBL/GenBank/DDBJ whole genome shotgun (WGS) entry which is preliminary data.</text>
</comment>
<dbReference type="Pfam" id="PF03413">
    <property type="entry name" value="PepSY"/>
    <property type="match status" value="2"/>
</dbReference>
<feature type="compositionally biased region" description="Low complexity" evidence="1">
    <location>
        <begin position="29"/>
        <end position="58"/>
    </location>
</feature>
<dbReference type="OrthoDB" id="2943484at2"/>
<evidence type="ECO:0000256" key="2">
    <source>
        <dbReference type="SAM" id="SignalP"/>
    </source>
</evidence>
<keyword evidence="2" id="KW-0732">Signal</keyword>
<dbReference type="RefSeq" id="WP_054735344.1">
    <property type="nucleotide sequence ID" value="NZ_AYZM01000006.1"/>
</dbReference>
<feature type="chain" id="PRO_5006417108" description="PepSY domain-containing protein" evidence="2">
    <location>
        <begin position="23"/>
        <end position="206"/>
    </location>
</feature>
<evidence type="ECO:0000256" key="1">
    <source>
        <dbReference type="SAM" id="MobiDB-lite"/>
    </source>
</evidence>
<keyword evidence="5" id="KW-1185">Reference proteome</keyword>
<dbReference type="PROSITE" id="PS51257">
    <property type="entry name" value="PROKAR_LIPOPROTEIN"/>
    <property type="match status" value="1"/>
</dbReference>
<dbReference type="PATRIC" id="fig|1423804.4.peg.66"/>
<feature type="signal peptide" evidence="2">
    <location>
        <begin position="1"/>
        <end position="22"/>
    </location>
</feature>
<reference evidence="4 5" key="1">
    <citation type="journal article" date="2015" name="Genome Announc.">
        <title>Expanding the biotechnology potential of lactobacilli through comparative genomics of 213 strains and associated genera.</title>
        <authorList>
            <person name="Sun Z."/>
            <person name="Harris H.M."/>
            <person name="McCann A."/>
            <person name="Guo C."/>
            <person name="Argimon S."/>
            <person name="Zhang W."/>
            <person name="Yang X."/>
            <person name="Jeffery I.B."/>
            <person name="Cooney J.C."/>
            <person name="Kagawa T.F."/>
            <person name="Liu W."/>
            <person name="Song Y."/>
            <person name="Salvetti E."/>
            <person name="Wrobel A."/>
            <person name="Rasinkangas P."/>
            <person name="Parkhill J."/>
            <person name="Rea M.C."/>
            <person name="O'Sullivan O."/>
            <person name="Ritari J."/>
            <person name="Douillard F.P."/>
            <person name="Paul Ross R."/>
            <person name="Yang R."/>
            <person name="Briner A.E."/>
            <person name="Felis G.E."/>
            <person name="de Vos W.M."/>
            <person name="Barrangou R."/>
            <person name="Klaenhammer T.R."/>
            <person name="Caufield P.W."/>
            <person name="Cui Y."/>
            <person name="Zhang H."/>
            <person name="O'Toole P.W."/>
        </authorList>
    </citation>
    <scope>NUCLEOTIDE SEQUENCE [LARGE SCALE GENOMIC DNA]</scope>
    <source>
        <strain evidence="4 5">DSM 23365</strain>
    </source>
</reference>
<organism evidence="4 5">
    <name type="scientific">Secundilactobacillus similis DSM 23365 = JCM 2765</name>
    <dbReference type="NCBI Taxonomy" id="1423804"/>
    <lineage>
        <taxon>Bacteria</taxon>
        <taxon>Bacillati</taxon>
        <taxon>Bacillota</taxon>
        <taxon>Bacilli</taxon>
        <taxon>Lactobacillales</taxon>
        <taxon>Lactobacillaceae</taxon>
        <taxon>Secundilactobacillus</taxon>
    </lineage>
</organism>